<dbReference type="InterPro" id="IPR013750">
    <property type="entry name" value="GHMP_kinase_C_dom"/>
</dbReference>
<dbReference type="InterPro" id="IPR004424">
    <property type="entry name" value="IspE"/>
</dbReference>
<evidence type="ECO:0000256" key="7">
    <source>
        <dbReference type="ARBA" id="ARBA00022840"/>
    </source>
</evidence>
<dbReference type="Gene3D" id="3.30.70.890">
    <property type="entry name" value="GHMP kinase, C-terminal domain"/>
    <property type="match status" value="1"/>
</dbReference>
<dbReference type="PANTHER" id="PTHR43527">
    <property type="entry name" value="4-DIPHOSPHOCYTIDYL-2-C-METHYL-D-ERYTHRITOL KINASE, CHLOROPLASTIC"/>
    <property type="match status" value="1"/>
</dbReference>
<evidence type="ECO:0000259" key="11">
    <source>
        <dbReference type="Pfam" id="PF08544"/>
    </source>
</evidence>
<sequence>MREDGPPAPGAIRLEARAKLNLVLEVVGRRPDGYHEIRSVIAPLDLADTVTVERLEEPAGSLELEVDPPGVVGEADNLALRAARLMRDAAGVPDAGARIRIAKRIPVAAGLGGGSTDAAAVLLALNRLWGLGWPAERLQALGARLGADVPACLRGVLGETVLAEGVGERVTTLPPAPRLHVVLATPEATWPGPKTRTVYAAYRPPGIGARAEQAVAALRRGDTAGLLAAVANDLEPGAAALVPAIRHLREAFLSAGAPVVAMAGAGPTVFALAPDPALAERLAAAARPLARAIHVTATGDVLP</sequence>
<feature type="domain" description="GHMP kinase N-terminal" evidence="10">
    <location>
        <begin position="77"/>
        <end position="155"/>
    </location>
</feature>
<dbReference type="PANTHER" id="PTHR43527:SF2">
    <property type="entry name" value="4-DIPHOSPHOCYTIDYL-2-C-METHYL-D-ERYTHRITOL KINASE, CHLOROPLASTIC"/>
    <property type="match status" value="1"/>
</dbReference>
<dbReference type="GO" id="GO:0050515">
    <property type="term" value="F:4-(cytidine 5'-diphospho)-2-C-methyl-D-erythritol kinase activity"/>
    <property type="evidence" value="ECO:0007669"/>
    <property type="project" value="UniProtKB-UniRule"/>
</dbReference>
<keyword evidence="13" id="KW-1185">Reference proteome</keyword>
<evidence type="ECO:0000256" key="2">
    <source>
        <dbReference type="ARBA" id="ARBA00012052"/>
    </source>
</evidence>
<accession>A0AA35CMD6</accession>
<keyword evidence="5 9" id="KW-0547">Nucleotide-binding</keyword>
<dbReference type="Pfam" id="PF00288">
    <property type="entry name" value="GHMP_kinases_N"/>
    <property type="match status" value="1"/>
</dbReference>
<comment type="pathway">
    <text evidence="9">Isoprenoid biosynthesis; isopentenyl diphosphate biosynthesis via DXP pathway; isopentenyl diphosphate from 1-deoxy-D-xylulose 5-phosphate: step 3/6.</text>
</comment>
<evidence type="ECO:0000256" key="6">
    <source>
        <dbReference type="ARBA" id="ARBA00022777"/>
    </source>
</evidence>
<dbReference type="Pfam" id="PF08544">
    <property type="entry name" value="GHMP_kinases_C"/>
    <property type="match status" value="1"/>
</dbReference>
<keyword evidence="9" id="KW-0414">Isoprene biosynthesis</keyword>
<dbReference type="InterPro" id="IPR014721">
    <property type="entry name" value="Ribsml_uS5_D2-typ_fold_subgr"/>
</dbReference>
<dbReference type="InterPro" id="IPR020568">
    <property type="entry name" value="Ribosomal_Su5_D2-typ_SF"/>
</dbReference>
<keyword evidence="4 9" id="KW-0808">Transferase</keyword>
<evidence type="ECO:0000256" key="8">
    <source>
        <dbReference type="ARBA" id="ARBA00032554"/>
    </source>
</evidence>
<evidence type="ECO:0000256" key="1">
    <source>
        <dbReference type="ARBA" id="ARBA00009684"/>
    </source>
</evidence>
<evidence type="ECO:0000313" key="12">
    <source>
        <dbReference type="EMBL" id="BDG61994.1"/>
    </source>
</evidence>
<dbReference type="NCBIfam" id="TIGR00154">
    <property type="entry name" value="ispE"/>
    <property type="match status" value="1"/>
</dbReference>
<evidence type="ECO:0000256" key="3">
    <source>
        <dbReference type="ARBA" id="ARBA00017473"/>
    </source>
</evidence>
<evidence type="ECO:0000313" key="13">
    <source>
        <dbReference type="Proteomes" id="UP001163687"/>
    </source>
</evidence>
<evidence type="ECO:0000256" key="9">
    <source>
        <dbReference type="HAMAP-Rule" id="MF_00061"/>
    </source>
</evidence>
<dbReference type="EMBL" id="AP025628">
    <property type="protein sequence ID" value="BDG61994.1"/>
    <property type="molecule type" value="Genomic_DNA"/>
</dbReference>
<evidence type="ECO:0000259" key="10">
    <source>
        <dbReference type="Pfam" id="PF00288"/>
    </source>
</evidence>
<dbReference type="EC" id="2.7.1.148" evidence="2 9"/>
<keyword evidence="7 9" id="KW-0067">ATP-binding</keyword>
<comment type="similarity">
    <text evidence="1 9">Belongs to the GHMP kinase family. IspE subfamily.</text>
</comment>
<feature type="active site" evidence="9">
    <location>
        <position position="19"/>
    </location>
</feature>
<evidence type="ECO:0000256" key="4">
    <source>
        <dbReference type="ARBA" id="ARBA00022679"/>
    </source>
</evidence>
<reference evidence="12" key="1">
    <citation type="submission" date="2022-03" db="EMBL/GenBank/DDBJ databases">
        <title>Complete genome sequence of Caldinitratiruptor microaerophilus.</title>
        <authorList>
            <person name="Mukaiyama R."/>
            <person name="Nishiyama T."/>
            <person name="Ueda K."/>
        </authorList>
    </citation>
    <scope>NUCLEOTIDE SEQUENCE</scope>
    <source>
        <strain evidence="12">JCM 16183</strain>
    </source>
</reference>
<dbReference type="InterPro" id="IPR006204">
    <property type="entry name" value="GHMP_kinase_N_dom"/>
</dbReference>
<keyword evidence="6 9" id="KW-0418">Kinase</keyword>
<organism evidence="12 13">
    <name type="scientific">Caldinitratiruptor microaerophilus</name>
    <dbReference type="NCBI Taxonomy" id="671077"/>
    <lineage>
        <taxon>Bacteria</taxon>
        <taxon>Bacillati</taxon>
        <taxon>Bacillota</taxon>
        <taxon>Clostridia</taxon>
        <taxon>Eubacteriales</taxon>
        <taxon>Symbiobacteriaceae</taxon>
        <taxon>Caldinitratiruptor</taxon>
    </lineage>
</organism>
<protein>
    <recommendedName>
        <fullName evidence="3 9">4-diphosphocytidyl-2-C-methyl-D-erythritol kinase</fullName>
        <shortName evidence="9">CMK</shortName>
        <ecNumber evidence="2 9">2.7.1.148</ecNumber>
    </recommendedName>
    <alternativeName>
        <fullName evidence="8 9">4-(cytidine-5'-diphospho)-2-C-methyl-D-erythritol kinase</fullName>
    </alternativeName>
</protein>
<dbReference type="RefSeq" id="WP_264842607.1">
    <property type="nucleotide sequence ID" value="NZ_AP025628.1"/>
</dbReference>
<feature type="domain" description="GHMP kinase C-terminal" evidence="11">
    <location>
        <begin position="215"/>
        <end position="286"/>
    </location>
</feature>
<dbReference type="GO" id="GO:0016114">
    <property type="term" value="P:terpenoid biosynthetic process"/>
    <property type="evidence" value="ECO:0007669"/>
    <property type="project" value="UniProtKB-UniRule"/>
</dbReference>
<dbReference type="Gene3D" id="3.30.230.10">
    <property type="match status" value="1"/>
</dbReference>
<dbReference type="KEGG" id="cmic:caldi_30840"/>
<feature type="active site" evidence="9">
    <location>
        <position position="148"/>
    </location>
</feature>
<dbReference type="AlphaFoldDB" id="A0AA35CMD6"/>
<dbReference type="PIRSF" id="PIRSF010376">
    <property type="entry name" value="IspE"/>
    <property type="match status" value="1"/>
</dbReference>
<dbReference type="Proteomes" id="UP001163687">
    <property type="component" value="Chromosome"/>
</dbReference>
<evidence type="ECO:0000256" key="5">
    <source>
        <dbReference type="ARBA" id="ARBA00022741"/>
    </source>
</evidence>
<comment type="catalytic activity">
    <reaction evidence="9">
        <text>4-CDP-2-C-methyl-D-erythritol + ATP = 4-CDP-2-C-methyl-D-erythritol 2-phosphate + ADP + H(+)</text>
        <dbReference type="Rhea" id="RHEA:18437"/>
        <dbReference type="ChEBI" id="CHEBI:15378"/>
        <dbReference type="ChEBI" id="CHEBI:30616"/>
        <dbReference type="ChEBI" id="CHEBI:57823"/>
        <dbReference type="ChEBI" id="CHEBI:57919"/>
        <dbReference type="ChEBI" id="CHEBI:456216"/>
        <dbReference type="EC" id="2.7.1.148"/>
    </reaction>
</comment>
<gene>
    <name evidence="9 12" type="primary">ispE</name>
    <name evidence="12" type="ORF">caldi_30840</name>
</gene>
<dbReference type="HAMAP" id="MF_00061">
    <property type="entry name" value="IspE"/>
    <property type="match status" value="1"/>
</dbReference>
<name>A0AA35CMD6_9FIRM</name>
<dbReference type="SUPFAM" id="SSF54211">
    <property type="entry name" value="Ribosomal protein S5 domain 2-like"/>
    <property type="match status" value="1"/>
</dbReference>
<feature type="binding site" evidence="9">
    <location>
        <begin position="106"/>
        <end position="116"/>
    </location>
    <ligand>
        <name>ATP</name>
        <dbReference type="ChEBI" id="CHEBI:30616"/>
    </ligand>
</feature>
<dbReference type="GO" id="GO:0019288">
    <property type="term" value="P:isopentenyl diphosphate biosynthetic process, methylerythritol 4-phosphate pathway"/>
    <property type="evidence" value="ECO:0007669"/>
    <property type="project" value="UniProtKB-UniRule"/>
</dbReference>
<comment type="function">
    <text evidence="9">Catalyzes the phosphorylation of the position 2 hydroxy group of 4-diphosphocytidyl-2C-methyl-D-erythritol.</text>
</comment>
<dbReference type="SUPFAM" id="SSF55060">
    <property type="entry name" value="GHMP Kinase, C-terminal domain"/>
    <property type="match status" value="1"/>
</dbReference>
<dbReference type="GO" id="GO:0005524">
    <property type="term" value="F:ATP binding"/>
    <property type="evidence" value="ECO:0007669"/>
    <property type="project" value="UniProtKB-UniRule"/>
</dbReference>
<dbReference type="NCBIfam" id="NF011202">
    <property type="entry name" value="PRK14608.1"/>
    <property type="match status" value="1"/>
</dbReference>
<dbReference type="InterPro" id="IPR036554">
    <property type="entry name" value="GHMP_kinase_C_sf"/>
</dbReference>
<proteinExistence type="inferred from homology"/>